<feature type="binding site" evidence="4">
    <location>
        <position position="70"/>
    </location>
    <ligand>
        <name>Mg(2+)</name>
        <dbReference type="ChEBI" id="CHEBI:18420"/>
        <label>1</label>
        <note>catalytic</note>
    </ligand>
</feature>
<organism evidence="5 6">
    <name type="scientific">Weissella kandleri</name>
    <dbReference type="NCBI Taxonomy" id="1616"/>
    <lineage>
        <taxon>Bacteria</taxon>
        <taxon>Bacillati</taxon>
        <taxon>Bacillota</taxon>
        <taxon>Bacilli</taxon>
        <taxon>Lactobacillales</taxon>
        <taxon>Lactobacillaceae</taxon>
        <taxon>Weissella</taxon>
    </lineage>
</organism>
<comment type="cofactor">
    <cofactor evidence="4">
        <name>Mg(2+)</name>
        <dbReference type="ChEBI" id="CHEBI:18420"/>
    </cofactor>
</comment>
<dbReference type="GO" id="GO:0046872">
    <property type="term" value="F:metal ion binding"/>
    <property type="evidence" value="ECO:0007669"/>
    <property type="project" value="UniProtKB-KW"/>
</dbReference>
<dbReference type="Gene3D" id="3.40.190.80">
    <property type="match status" value="1"/>
</dbReference>
<name>A0A0R2JCE9_9LACO</name>
<evidence type="ECO:0008006" key="7">
    <source>
        <dbReference type="Google" id="ProtNLM"/>
    </source>
</evidence>
<dbReference type="OrthoDB" id="9772456at2"/>
<evidence type="ECO:0000256" key="2">
    <source>
        <dbReference type="ARBA" id="ARBA00022801"/>
    </source>
</evidence>
<dbReference type="RefSeq" id="WP_057754999.1">
    <property type="nucleotide sequence ID" value="NZ_JQBP01000003.1"/>
</dbReference>
<dbReference type="PRINTS" id="PR00377">
    <property type="entry name" value="IMPHPHTASES"/>
</dbReference>
<dbReference type="GO" id="GO:0008934">
    <property type="term" value="F:inositol monophosphate 1-phosphatase activity"/>
    <property type="evidence" value="ECO:0007669"/>
    <property type="project" value="TreeGrafter"/>
</dbReference>
<dbReference type="InterPro" id="IPR000760">
    <property type="entry name" value="Inositol_monophosphatase-like"/>
</dbReference>
<feature type="binding site" evidence="4">
    <location>
        <position position="91"/>
    </location>
    <ligand>
        <name>Mg(2+)</name>
        <dbReference type="ChEBI" id="CHEBI:18420"/>
        <label>1</label>
        <note>catalytic</note>
    </ligand>
</feature>
<sequence>MKKTFDQLDDFVSALMQHVRQQVLAHLQQPLDIKTKSNSRDLVTNVDRLVEQYYVQAIREFDPVANILGEEGLGDAIDSMVGSVWIVDPIDGTLNFVKQKDQFATMVAYFENGQPRGAWILDVMENELLHGAPEFGVWLNTKKLSAPANLSLVESVVSLSGARLLHNVPGFQAVAGAALGYRVYGSAGISFIRLARGQVGAFMSYLKPWDFAAGQVLCQALGLQVTKFDRKVDDMLSSSLIVAATKNAANDILALTNTSM</sequence>
<accession>A0A0R2JCE9</accession>
<dbReference type="InterPro" id="IPR020583">
    <property type="entry name" value="Inositol_monoP_metal-BS"/>
</dbReference>
<dbReference type="PROSITE" id="PS00629">
    <property type="entry name" value="IMP_1"/>
    <property type="match status" value="1"/>
</dbReference>
<dbReference type="GO" id="GO:0007165">
    <property type="term" value="P:signal transduction"/>
    <property type="evidence" value="ECO:0007669"/>
    <property type="project" value="TreeGrafter"/>
</dbReference>
<dbReference type="EMBL" id="JQBP01000003">
    <property type="protein sequence ID" value="KRN75000.1"/>
    <property type="molecule type" value="Genomic_DNA"/>
</dbReference>
<feature type="binding site" evidence="4">
    <location>
        <position position="88"/>
    </location>
    <ligand>
        <name>Mg(2+)</name>
        <dbReference type="ChEBI" id="CHEBI:18420"/>
        <label>1</label>
        <note>catalytic</note>
    </ligand>
</feature>
<proteinExistence type="predicted"/>
<dbReference type="PATRIC" id="fig|1616.3.peg.777"/>
<protein>
    <recommendedName>
        <fullName evidence="7">Myo-inositol-1(Or 4)-monophosphatase</fullName>
    </recommendedName>
</protein>
<dbReference type="CDD" id="cd01637">
    <property type="entry name" value="IMPase_like"/>
    <property type="match status" value="1"/>
</dbReference>
<keyword evidence="2" id="KW-0378">Hydrolase</keyword>
<dbReference type="PANTHER" id="PTHR20854:SF4">
    <property type="entry name" value="INOSITOL-1-MONOPHOSPHATASE-RELATED"/>
    <property type="match status" value="1"/>
</dbReference>
<evidence type="ECO:0000313" key="5">
    <source>
        <dbReference type="EMBL" id="KRN75000.1"/>
    </source>
</evidence>
<evidence type="ECO:0000256" key="3">
    <source>
        <dbReference type="ARBA" id="ARBA00022842"/>
    </source>
</evidence>
<evidence type="ECO:0000313" key="6">
    <source>
        <dbReference type="Proteomes" id="UP000051655"/>
    </source>
</evidence>
<reference evidence="5 6" key="1">
    <citation type="journal article" date="2015" name="Genome Announc.">
        <title>Expanding the biotechnology potential of lactobacilli through comparative genomics of 213 strains and associated genera.</title>
        <authorList>
            <person name="Sun Z."/>
            <person name="Harris H.M."/>
            <person name="McCann A."/>
            <person name="Guo C."/>
            <person name="Argimon S."/>
            <person name="Zhang W."/>
            <person name="Yang X."/>
            <person name="Jeffery I.B."/>
            <person name="Cooney J.C."/>
            <person name="Kagawa T.F."/>
            <person name="Liu W."/>
            <person name="Song Y."/>
            <person name="Salvetti E."/>
            <person name="Wrobel A."/>
            <person name="Rasinkangas P."/>
            <person name="Parkhill J."/>
            <person name="Rea M.C."/>
            <person name="O'Sullivan O."/>
            <person name="Ritari J."/>
            <person name="Douillard F.P."/>
            <person name="Paul Ross R."/>
            <person name="Yang R."/>
            <person name="Briner A.E."/>
            <person name="Felis G.E."/>
            <person name="de Vos W.M."/>
            <person name="Barrangou R."/>
            <person name="Klaenhammer T.R."/>
            <person name="Caufield P.W."/>
            <person name="Cui Y."/>
            <person name="Zhang H."/>
            <person name="O'Toole P.W."/>
        </authorList>
    </citation>
    <scope>NUCLEOTIDE SEQUENCE [LARGE SCALE GENOMIC DNA]</scope>
    <source>
        <strain evidence="5 6">DSM 20593</strain>
    </source>
</reference>
<feature type="binding site" evidence="4">
    <location>
        <position position="90"/>
    </location>
    <ligand>
        <name>Mg(2+)</name>
        <dbReference type="ChEBI" id="CHEBI:18420"/>
        <label>2</label>
    </ligand>
</feature>
<dbReference type="Pfam" id="PF00459">
    <property type="entry name" value="Inositol_P"/>
    <property type="match status" value="1"/>
</dbReference>
<keyword evidence="6" id="KW-1185">Reference proteome</keyword>
<keyword evidence="3 4" id="KW-0460">Magnesium</keyword>
<evidence type="ECO:0000256" key="1">
    <source>
        <dbReference type="ARBA" id="ARBA00022723"/>
    </source>
</evidence>
<comment type="caution">
    <text evidence="5">The sequence shown here is derived from an EMBL/GenBank/DDBJ whole genome shotgun (WGS) entry which is preliminary data.</text>
</comment>
<dbReference type="Proteomes" id="UP000051655">
    <property type="component" value="Unassembled WGS sequence"/>
</dbReference>
<evidence type="ECO:0000256" key="4">
    <source>
        <dbReference type="PIRSR" id="PIRSR600760-2"/>
    </source>
</evidence>
<dbReference type="STRING" id="1616.IV73_GL000757"/>
<dbReference type="Gene3D" id="3.30.540.10">
    <property type="entry name" value="Fructose-1,6-Bisphosphatase, subunit A, domain 1"/>
    <property type="match status" value="1"/>
</dbReference>
<dbReference type="AlphaFoldDB" id="A0A0R2JCE9"/>
<keyword evidence="1 4" id="KW-0479">Metal-binding</keyword>
<dbReference type="GO" id="GO:0006020">
    <property type="term" value="P:inositol metabolic process"/>
    <property type="evidence" value="ECO:0007669"/>
    <property type="project" value="TreeGrafter"/>
</dbReference>
<dbReference type="SUPFAM" id="SSF56655">
    <property type="entry name" value="Carbohydrate phosphatase"/>
    <property type="match status" value="1"/>
</dbReference>
<gene>
    <name evidence="5" type="ORF">IV73_GL000757</name>
</gene>
<dbReference type="PANTHER" id="PTHR20854">
    <property type="entry name" value="INOSITOL MONOPHOSPHATASE"/>
    <property type="match status" value="1"/>
</dbReference>
<feature type="binding site" evidence="4">
    <location>
        <position position="210"/>
    </location>
    <ligand>
        <name>Mg(2+)</name>
        <dbReference type="ChEBI" id="CHEBI:18420"/>
        <label>1</label>
        <note>catalytic</note>
    </ligand>
</feature>